<keyword evidence="2" id="KW-0511">Multifunctional enzyme</keyword>
<evidence type="ECO:0000313" key="5">
    <source>
        <dbReference type="Proteomes" id="UP000075880"/>
    </source>
</evidence>
<dbReference type="InterPro" id="IPR043128">
    <property type="entry name" value="Rev_trsase/Diguanyl_cyclase"/>
</dbReference>
<feature type="domain" description="Reverse transcriptase" evidence="3">
    <location>
        <begin position="1"/>
        <end position="63"/>
    </location>
</feature>
<dbReference type="Gene3D" id="3.30.70.270">
    <property type="match status" value="2"/>
</dbReference>
<dbReference type="PROSITE" id="PS50878">
    <property type="entry name" value="RT_POL"/>
    <property type="match status" value="1"/>
</dbReference>
<dbReference type="InterPro" id="IPR041577">
    <property type="entry name" value="RT_RNaseH_2"/>
</dbReference>
<reference evidence="4" key="1">
    <citation type="submission" date="2024-04" db="UniProtKB">
        <authorList>
            <consortium name="EnsemblMetazoa"/>
        </authorList>
    </citation>
    <scope>IDENTIFICATION</scope>
    <source>
        <strain evidence="4">EBRO</strain>
    </source>
</reference>
<dbReference type="CDD" id="cd09274">
    <property type="entry name" value="RNase_HI_RT_Ty3"/>
    <property type="match status" value="1"/>
</dbReference>
<evidence type="ECO:0000313" key="4">
    <source>
        <dbReference type="EnsemblMetazoa" id="ENSAATROPP013273"/>
    </source>
</evidence>
<dbReference type="FunFam" id="3.30.70.270:FF:000020">
    <property type="entry name" value="Transposon Tf2-6 polyprotein-like Protein"/>
    <property type="match status" value="1"/>
</dbReference>
<dbReference type="Proteomes" id="UP000075880">
    <property type="component" value="Unassembled WGS sequence"/>
</dbReference>
<dbReference type="Pfam" id="PF17919">
    <property type="entry name" value="RT_RNaseH_2"/>
    <property type="match status" value="1"/>
</dbReference>
<evidence type="ECO:0000256" key="2">
    <source>
        <dbReference type="ARBA" id="ARBA00023268"/>
    </source>
</evidence>
<dbReference type="InterPro" id="IPR050951">
    <property type="entry name" value="Retrovirus_Pol_polyprotein"/>
</dbReference>
<dbReference type="Pfam" id="PF00078">
    <property type="entry name" value="RVT_1"/>
    <property type="match status" value="1"/>
</dbReference>
<name>A0AAG5DRQ5_ANOAO</name>
<dbReference type="InterPro" id="IPR043502">
    <property type="entry name" value="DNA/RNA_pol_sf"/>
</dbReference>
<dbReference type="InterPro" id="IPR000477">
    <property type="entry name" value="RT_dom"/>
</dbReference>
<accession>A0AAG5DRQ5</accession>
<dbReference type="AlphaFoldDB" id="A0AAG5DRQ5"/>
<keyword evidence="5" id="KW-1185">Reference proteome</keyword>
<dbReference type="PANTHER" id="PTHR37984:SF5">
    <property type="entry name" value="PROTEIN NYNRIN-LIKE"/>
    <property type="match status" value="1"/>
</dbReference>
<proteinExistence type="predicted"/>
<protein>
    <recommendedName>
        <fullName evidence="1">RNA-directed DNA polymerase</fullName>
        <ecNumber evidence="1">2.7.7.49</ecNumber>
    </recommendedName>
</protein>
<evidence type="ECO:0000259" key="3">
    <source>
        <dbReference type="PROSITE" id="PS50878"/>
    </source>
</evidence>
<dbReference type="SUPFAM" id="SSF56672">
    <property type="entry name" value="DNA/RNA polymerases"/>
    <property type="match status" value="1"/>
</dbReference>
<evidence type="ECO:0000256" key="1">
    <source>
        <dbReference type="ARBA" id="ARBA00012493"/>
    </source>
</evidence>
<sequence length="359" mass="40816">MDTMLAGLADVAADDIVVGGSNERTHLENLCAVFTRLREYGFKVRKEKCSFMQREIKYLGHIMDVNGLRPDPAKIDVIARMPAPRQPSELRSFLGAVNYYGKFVPQMRNLRYPLDELLKKDGPWRWNIECERAFDMFKRILSSELLLTHYDPKKEIIVAADASSVGVGATISHRMDDGSLKVVQHAARALTKTEAKYSQPDREGLAVIYAVTKFHRMLFGRKFTLQTDHVPLIRIFGSRSGIPVYTANRLQRRALTLLRYDFSIEYVPTDKIGNADVLSRLITEHEQPGEDYVIASLEVETDMDAILEGITGVMPLSFEDVVETTRSDPLLREVARYVKQGWPRGPLKHERFAGKERVS</sequence>
<dbReference type="EC" id="2.7.7.49" evidence="1"/>
<dbReference type="EnsemblMetazoa" id="ENSAATROPT014563">
    <property type="protein sequence ID" value="ENSAATROPP013273"/>
    <property type="gene ID" value="ENSAATROPG011810"/>
</dbReference>
<dbReference type="GO" id="GO:0003964">
    <property type="term" value="F:RNA-directed DNA polymerase activity"/>
    <property type="evidence" value="ECO:0007669"/>
    <property type="project" value="UniProtKB-EC"/>
</dbReference>
<organism evidence="4 5">
    <name type="scientific">Anopheles atroparvus</name>
    <name type="common">European mosquito</name>
    <dbReference type="NCBI Taxonomy" id="41427"/>
    <lineage>
        <taxon>Eukaryota</taxon>
        <taxon>Metazoa</taxon>
        <taxon>Ecdysozoa</taxon>
        <taxon>Arthropoda</taxon>
        <taxon>Hexapoda</taxon>
        <taxon>Insecta</taxon>
        <taxon>Pterygota</taxon>
        <taxon>Neoptera</taxon>
        <taxon>Endopterygota</taxon>
        <taxon>Diptera</taxon>
        <taxon>Nematocera</taxon>
        <taxon>Culicoidea</taxon>
        <taxon>Culicidae</taxon>
        <taxon>Anophelinae</taxon>
        <taxon>Anopheles</taxon>
    </lineage>
</organism>
<dbReference type="PANTHER" id="PTHR37984">
    <property type="entry name" value="PROTEIN CBG26694"/>
    <property type="match status" value="1"/>
</dbReference>